<organism evidence="6 7">
    <name type="scientific">Labrys miyagiensis</name>
    <dbReference type="NCBI Taxonomy" id="346912"/>
    <lineage>
        <taxon>Bacteria</taxon>
        <taxon>Pseudomonadati</taxon>
        <taxon>Pseudomonadota</taxon>
        <taxon>Alphaproteobacteria</taxon>
        <taxon>Hyphomicrobiales</taxon>
        <taxon>Xanthobacteraceae</taxon>
        <taxon>Labrys</taxon>
    </lineage>
</organism>
<name>A0ABQ6CCU8_9HYPH</name>
<evidence type="ECO:0000256" key="2">
    <source>
        <dbReference type="ARBA" id="ARBA00023125"/>
    </source>
</evidence>
<dbReference type="InterPro" id="IPR011075">
    <property type="entry name" value="TetR_C"/>
</dbReference>
<dbReference type="SUPFAM" id="SSF48498">
    <property type="entry name" value="Tetracyclin repressor-like, C-terminal domain"/>
    <property type="match status" value="1"/>
</dbReference>
<evidence type="ECO:0000313" key="6">
    <source>
        <dbReference type="EMBL" id="GLS18182.1"/>
    </source>
</evidence>
<dbReference type="PANTHER" id="PTHR47506">
    <property type="entry name" value="TRANSCRIPTIONAL REGULATORY PROTEIN"/>
    <property type="match status" value="1"/>
</dbReference>
<reference evidence="7" key="1">
    <citation type="journal article" date="2019" name="Int. J. Syst. Evol. Microbiol.">
        <title>The Global Catalogue of Microorganisms (GCM) 10K type strain sequencing project: providing services to taxonomists for standard genome sequencing and annotation.</title>
        <authorList>
            <consortium name="The Broad Institute Genomics Platform"/>
            <consortium name="The Broad Institute Genome Sequencing Center for Infectious Disease"/>
            <person name="Wu L."/>
            <person name="Ma J."/>
        </authorList>
    </citation>
    <scope>NUCLEOTIDE SEQUENCE [LARGE SCALE GENOMIC DNA]</scope>
    <source>
        <strain evidence="7">NBRC 101365</strain>
    </source>
</reference>
<proteinExistence type="predicted"/>
<dbReference type="InterPro" id="IPR036271">
    <property type="entry name" value="Tet_transcr_reg_TetR-rel_C_sf"/>
</dbReference>
<evidence type="ECO:0000259" key="5">
    <source>
        <dbReference type="PROSITE" id="PS50977"/>
    </source>
</evidence>
<dbReference type="Gene3D" id="1.10.357.10">
    <property type="entry name" value="Tetracycline Repressor, domain 2"/>
    <property type="match status" value="1"/>
</dbReference>
<dbReference type="InterPro" id="IPR001647">
    <property type="entry name" value="HTH_TetR"/>
</dbReference>
<sequence>MARGDVRERVLEAGYSLFSTGGFNATGVKEIVDRAGIPKGSFYAYFGSKDALGCAVIDRYWELAHDKLQHLLEEDDQPAERLKQHFRALSGDLIESEFLVSCLIGRFSGEVSGQSDSMRERLSGTFLRWSACLAQVVGQAKRKGELTTDLDPQEVADFVLNAWEGAVLRARADQHDAALKTFEKVVFASVFRAEKAAASSRSKGA</sequence>
<dbReference type="SUPFAM" id="SSF46689">
    <property type="entry name" value="Homeodomain-like"/>
    <property type="match status" value="1"/>
</dbReference>
<protein>
    <submittedName>
        <fullName evidence="6">TetR family transcriptional regulator</fullName>
    </submittedName>
</protein>
<dbReference type="PRINTS" id="PR00455">
    <property type="entry name" value="HTHTETR"/>
</dbReference>
<evidence type="ECO:0000256" key="3">
    <source>
        <dbReference type="ARBA" id="ARBA00023163"/>
    </source>
</evidence>
<keyword evidence="1" id="KW-0805">Transcription regulation</keyword>
<accession>A0ABQ6CCU8</accession>
<keyword evidence="7" id="KW-1185">Reference proteome</keyword>
<evidence type="ECO:0000313" key="7">
    <source>
        <dbReference type="Proteomes" id="UP001156882"/>
    </source>
</evidence>
<evidence type="ECO:0000256" key="1">
    <source>
        <dbReference type="ARBA" id="ARBA00023015"/>
    </source>
</evidence>
<gene>
    <name evidence="6" type="ORF">GCM10007874_11980</name>
</gene>
<dbReference type="Pfam" id="PF00440">
    <property type="entry name" value="TetR_N"/>
    <property type="match status" value="1"/>
</dbReference>
<feature type="domain" description="HTH tetR-type" evidence="5">
    <location>
        <begin position="4"/>
        <end position="64"/>
    </location>
</feature>
<evidence type="ECO:0000256" key="4">
    <source>
        <dbReference type="PROSITE-ProRule" id="PRU00335"/>
    </source>
</evidence>
<dbReference type="Proteomes" id="UP001156882">
    <property type="component" value="Unassembled WGS sequence"/>
</dbReference>
<dbReference type="EMBL" id="BSPC01000009">
    <property type="protein sequence ID" value="GLS18182.1"/>
    <property type="molecule type" value="Genomic_DNA"/>
</dbReference>
<dbReference type="Pfam" id="PF16925">
    <property type="entry name" value="TetR_C_13"/>
    <property type="match status" value="1"/>
</dbReference>
<feature type="DNA-binding region" description="H-T-H motif" evidence="4">
    <location>
        <begin position="27"/>
        <end position="46"/>
    </location>
</feature>
<dbReference type="PROSITE" id="PS50977">
    <property type="entry name" value="HTH_TETR_2"/>
    <property type="match status" value="1"/>
</dbReference>
<dbReference type="PANTHER" id="PTHR47506:SF6">
    <property type="entry name" value="HTH-TYPE TRANSCRIPTIONAL REPRESSOR NEMR"/>
    <property type="match status" value="1"/>
</dbReference>
<comment type="caution">
    <text evidence="6">The sequence shown here is derived from an EMBL/GenBank/DDBJ whole genome shotgun (WGS) entry which is preliminary data.</text>
</comment>
<keyword evidence="3" id="KW-0804">Transcription</keyword>
<dbReference type="InterPro" id="IPR009057">
    <property type="entry name" value="Homeodomain-like_sf"/>
</dbReference>
<dbReference type="RefSeq" id="WP_284310998.1">
    <property type="nucleotide sequence ID" value="NZ_BSPC01000009.1"/>
</dbReference>
<keyword evidence="2 4" id="KW-0238">DNA-binding</keyword>